<dbReference type="Proteomes" id="UP001497472">
    <property type="component" value="Unassembled WGS sequence"/>
</dbReference>
<organism evidence="1 2">
    <name type="scientific">Leptosia nina</name>
    <dbReference type="NCBI Taxonomy" id="320188"/>
    <lineage>
        <taxon>Eukaryota</taxon>
        <taxon>Metazoa</taxon>
        <taxon>Ecdysozoa</taxon>
        <taxon>Arthropoda</taxon>
        <taxon>Hexapoda</taxon>
        <taxon>Insecta</taxon>
        <taxon>Pterygota</taxon>
        <taxon>Neoptera</taxon>
        <taxon>Endopterygota</taxon>
        <taxon>Lepidoptera</taxon>
        <taxon>Glossata</taxon>
        <taxon>Ditrysia</taxon>
        <taxon>Papilionoidea</taxon>
        <taxon>Pieridae</taxon>
        <taxon>Pierinae</taxon>
        <taxon>Leptosia</taxon>
    </lineage>
</organism>
<evidence type="ECO:0000313" key="1">
    <source>
        <dbReference type="EMBL" id="CAK1554970.1"/>
    </source>
</evidence>
<accession>A0AAV1K1F1</accession>
<name>A0AAV1K1F1_9NEOP</name>
<dbReference type="EMBL" id="CAVLEF010000279">
    <property type="protein sequence ID" value="CAK1554970.1"/>
    <property type="molecule type" value="Genomic_DNA"/>
</dbReference>
<dbReference type="AlphaFoldDB" id="A0AAV1K1F1"/>
<sequence>MRLQICGMQQSYPLRPRGLHWTAFVHLQCADPSMDPHGHSHTFILFLCFLITNDALENNLSAGTEVAGIERKSRAIFDKIGYSVSCVLHQSKMSSELAVLGFLRYSSNSSITKP</sequence>
<proteinExistence type="predicted"/>
<keyword evidence="2" id="KW-1185">Reference proteome</keyword>
<gene>
    <name evidence="1" type="ORF">LNINA_LOCUS13821</name>
</gene>
<reference evidence="1 2" key="1">
    <citation type="submission" date="2023-11" db="EMBL/GenBank/DDBJ databases">
        <authorList>
            <person name="Okamura Y."/>
        </authorList>
    </citation>
    <scope>NUCLEOTIDE SEQUENCE [LARGE SCALE GENOMIC DNA]</scope>
</reference>
<evidence type="ECO:0000313" key="2">
    <source>
        <dbReference type="Proteomes" id="UP001497472"/>
    </source>
</evidence>
<protein>
    <submittedName>
        <fullName evidence="1">Uncharacterized protein</fullName>
    </submittedName>
</protein>
<comment type="caution">
    <text evidence="1">The sequence shown here is derived from an EMBL/GenBank/DDBJ whole genome shotgun (WGS) entry which is preliminary data.</text>
</comment>